<feature type="compositionally biased region" description="Polar residues" evidence="5">
    <location>
        <begin position="537"/>
        <end position="550"/>
    </location>
</feature>
<feature type="transmembrane region" description="Helical" evidence="6">
    <location>
        <begin position="231"/>
        <end position="250"/>
    </location>
</feature>
<keyword evidence="3" id="KW-0436">Ligase</keyword>
<keyword evidence="6" id="KW-1133">Transmembrane helix</keyword>
<feature type="domain" description="AMP-dependent synthetase/ligase" evidence="7">
    <location>
        <begin position="30"/>
        <end position="398"/>
    </location>
</feature>
<keyword evidence="4" id="KW-0576">Peroxisome</keyword>
<dbReference type="InterPro" id="IPR025110">
    <property type="entry name" value="AMP-bd_C"/>
</dbReference>
<protein>
    <recommendedName>
        <fullName evidence="11">AMP-binding enzyme</fullName>
    </recommendedName>
</protein>
<dbReference type="PANTHER" id="PTHR24096">
    <property type="entry name" value="LONG-CHAIN-FATTY-ACID--COA LIGASE"/>
    <property type="match status" value="1"/>
</dbReference>
<keyword evidence="10" id="KW-1185">Reference proteome</keyword>
<dbReference type="InterPro" id="IPR000873">
    <property type="entry name" value="AMP-dep_synth/lig_dom"/>
</dbReference>
<comment type="caution">
    <text evidence="9">The sequence shown here is derived from an EMBL/GenBank/DDBJ whole genome shotgun (WGS) entry which is preliminary data.</text>
</comment>
<feature type="transmembrane region" description="Helical" evidence="6">
    <location>
        <begin position="82"/>
        <end position="101"/>
    </location>
</feature>
<sequence length="550" mass="61410">MSFKAFRTCTAGADMVDYPTVLFHRQILDKCREYGNQIALTDENVNRSFYEVDELSHRVAAFLDTLHFGEGDTILMMLPNSSWYPIIFLGGALIGCCISGINPESSTDEIRYYAKKCGADAVLCEAQHVSKLKDIFTADKILLFSTSDVSKEYPQSPIIPRDLPELNAKTIKKLSEFSVLFDDVLLMPFSSGTGGSPRCVLLTHRNFSAATSMLKRALFDKLLPETRRKTIAVLPFYHVSGFWALLYCLLEGCHTIIMKSFHPIPMLEMIEKYEVDTLNVVPSIIQFLCRIDTGRFNLSSLKIVLCGSNSLGKELCKTFLDRFPSVHHLIQGYGMTEAVVLSHISPLGLPDEKHLGSCGKLIPGFEAMLKDESGRVVDGPYKPGELYIKSPSIMLGYLNYEGEDVIVDGWYRTGDILYYDEYGFYYVVGRVKDIIKVNGVQVAPSQLEDIILTHPSVKEVGVIGVEHPECGEVPKAFVVLQDGVDEELAKMSIQALVKEKLSFSRQLRGGVEVCNELPKTSSGKIKRSELRKRYAKQNPSNSSVSFPLID</sequence>
<comment type="subcellular location">
    <subcellularLocation>
        <location evidence="1">Peroxisome</location>
    </subcellularLocation>
</comment>
<evidence type="ECO:0000256" key="2">
    <source>
        <dbReference type="ARBA" id="ARBA00006432"/>
    </source>
</evidence>
<evidence type="ECO:0000256" key="5">
    <source>
        <dbReference type="SAM" id="MobiDB-lite"/>
    </source>
</evidence>
<dbReference type="Gene3D" id="3.40.50.12780">
    <property type="entry name" value="N-terminal domain of ligase-like"/>
    <property type="match status" value="1"/>
</dbReference>
<name>A0ABR1CUS0_NECAM</name>
<evidence type="ECO:0000256" key="6">
    <source>
        <dbReference type="SAM" id="Phobius"/>
    </source>
</evidence>
<evidence type="ECO:0000313" key="10">
    <source>
        <dbReference type="Proteomes" id="UP001303046"/>
    </source>
</evidence>
<evidence type="ECO:0000256" key="3">
    <source>
        <dbReference type="ARBA" id="ARBA00022598"/>
    </source>
</evidence>
<feature type="region of interest" description="Disordered" evidence="5">
    <location>
        <begin position="528"/>
        <end position="550"/>
    </location>
</feature>
<dbReference type="Gene3D" id="3.30.300.30">
    <property type="match status" value="1"/>
</dbReference>
<dbReference type="Pfam" id="PF00501">
    <property type="entry name" value="AMP-binding"/>
    <property type="match status" value="1"/>
</dbReference>
<accession>A0ABR1CUS0</accession>
<evidence type="ECO:0000256" key="4">
    <source>
        <dbReference type="ARBA" id="ARBA00023140"/>
    </source>
</evidence>
<evidence type="ECO:0000259" key="7">
    <source>
        <dbReference type="Pfam" id="PF00501"/>
    </source>
</evidence>
<dbReference type="EMBL" id="JAVFWL010000003">
    <property type="protein sequence ID" value="KAK6740906.1"/>
    <property type="molecule type" value="Genomic_DNA"/>
</dbReference>
<dbReference type="InterPro" id="IPR042099">
    <property type="entry name" value="ANL_N_sf"/>
</dbReference>
<dbReference type="PANTHER" id="PTHR24096:SF149">
    <property type="entry name" value="AMP-BINDING DOMAIN-CONTAINING PROTEIN-RELATED"/>
    <property type="match status" value="1"/>
</dbReference>
<keyword evidence="6" id="KW-0472">Membrane</keyword>
<feature type="domain" description="AMP-binding enzyme C-terminal" evidence="8">
    <location>
        <begin position="447"/>
        <end position="524"/>
    </location>
</feature>
<keyword evidence="6" id="KW-0812">Transmembrane</keyword>
<evidence type="ECO:0000313" key="9">
    <source>
        <dbReference type="EMBL" id="KAK6740906.1"/>
    </source>
</evidence>
<evidence type="ECO:0008006" key="11">
    <source>
        <dbReference type="Google" id="ProtNLM"/>
    </source>
</evidence>
<proteinExistence type="inferred from homology"/>
<gene>
    <name evidence="9" type="primary">Necator_chrIII.g9778</name>
    <name evidence="9" type="ORF">RB195_009013</name>
</gene>
<evidence type="ECO:0000259" key="8">
    <source>
        <dbReference type="Pfam" id="PF13193"/>
    </source>
</evidence>
<dbReference type="InterPro" id="IPR045851">
    <property type="entry name" value="AMP-bd_C_sf"/>
</dbReference>
<dbReference type="Proteomes" id="UP001303046">
    <property type="component" value="Unassembled WGS sequence"/>
</dbReference>
<evidence type="ECO:0000256" key="1">
    <source>
        <dbReference type="ARBA" id="ARBA00004275"/>
    </source>
</evidence>
<dbReference type="Pfam" id="PF13193">
    <property type="entry name" value="AMP-binding_C"/>
    <property type="match status" value="1"/>
</dbReference>
<dbReference type="SUPFAM" id="SSF56801">
    <property type="entry name" value="Acetyl-CoA synthetase-like"/>
    <property type="match status" value="1"/>
</dbReference>
<organism evidence="9 10">
    <name type="scientific">Necator americanus</name>
    <name type="common">Human hookworm</name>
    <dbReference type="NCBI Taxonomy" id="51031"/>
    <lineage>
        <taxon>Eukaryota</taxon>
        <taxon>Metazoa</taxon>
        <taxon>Ecdysozoa</taxon>
        <taxon>Nematoda</taxon>
        <taxon>Chromadorea</taxon>
        <taxon>Rhabditida</taxon>
        <taxon>Rhabditina</taxon>
        <taxon>Rhabditomorpha</taxon>
        <taxon>Strongyloidea</taxon>
        <taxon>Ancylostomatidae</taxon>
        <taxon>Bunostominae</taxon>
        <taxon>Necator</taxon>
    </lineage>
</organism>
<comment type="similarity">
    <text evidence="2">Belongs to the ATP-dependent AMP-binding enzyme family.</text>
</comment>
<reference evidence="9 10" key="1">
    <citation type="submission" date="2023-08" db="EMBL/GenBank/DDBJ databases">
        <title>A Necator americanus chromosomal reference genome.</title>
        <authorList>
            <person name="Ilik V."/>
            <person name="Petrzelkova K.J."/>
            <person name="Pardy F."/>
            <person name="Fuh T."/>
            <person name="Niatou-Singa F.S."/>
            <person name="Gouil Q."/>
            <person name="Baker L."/>
            <person name="Ritchie M.E."/>
            <person name="Jex A.R."/>
            <person name="Gazzola D."/>
            <person name="Li H."/>
            <person name="Toshio Fujiwara R."/>
            <person name="Zhan B."/>
            <person name="Aroian R.V."/>
            <person name="Pafco B."/>
            <person name="Schwarz E.M."/>
        </authorList>
    </citation>
    <scope>NUCLEOTIDE SEQUENCE [LARGE SCALE GENOMIC DNA]</scope>
    <source>
        <strain evidence="9 10">Aroian</strain>
        <tissue evidence="9">Whole animal</tissue>
    </source>
</reference>